<feature type="region of interest" description="Disordered" evidence="1">
    <location>
        <begin position="1"/>
        <end position="153"/>
    </location>
</feature>
<dbReference type="FunCoup" id="A0A1U7ZTS6">
    <property type="interactions" value="924"/>
</dbReference>
<keyword evidence="2" id="KW-1185">Reference proteome</keyword>
<dbReference type="Proteomes" id="UP000189703">
    <property type="component" value="Unplaced"/>
</dbReference>
<sequence length="327" mass="37570">MEFPFDHPRQSGDTEEQYPPPNYRPELASESGLSYDAYPQDRPTYQQCPPPRSHHFEPQPEYPSVRHISHHSSQGLHPSYPSEFQPRPHFPSVQHFSHQVIQPDPPGYSSVQHVSHQGFDPVPSGHPSVQHVSHQVSQGLDPDTPEIHHETHHHYRPHLPSFVYHHNQEGSELTNKRTVRIYTKAEIGYSLTIRDGKAILARSNENDEFQHWYKDEKYSTRVKDEEGFPSFALVNKATGQAIKHSIGATHPVQLVPYNPDVLDQSILWTESKDLGDGFRCIRMVNNIRLNLDAFHGDKNHGGVHDGTIAVLWEWKKGDNQRWKIAPY</sequence>
<dbReference type="PANTHER" id="PTHR31257">
    <property type="entry name" value="RICIN B-LIKE LECTIN EULS3"/>
    <property type="match status" value="1"/>
</dbReference>
<dbReference type="InterPro" id="IPR035992">
    <property type="entry name" value="Ricin_B-like_lectins"/>
</dbReference>
<dbReference type="Gene3D" id="2.80.10.50">
    <property type="match status" value="1"/>
</dbReference>
<feature type="compositionally biased region" description="Basic and acidic residues" evidence="1">
    <location>
        <begin position="1"/>
        <end position="12"/>
    </location>
</feature>
<dbReference type="eggNOG" id="ENOG502QTCR">
    <property type="taxonomic scope" value="Eukaryota"/>
</dbReference>
<protein>
    <submittedName>
        <fullName evidence="3">Uncharacterized protein LOC104597722</fullName>
    </submittedName>
</protein>
<dbReference type="GeneID" id="104597722"/>
<accession>A0A1U7ZTS6</accession>
<dbReference type="OrthoDB" id="7769065at2759"/>
<dbReference type="PANTHER" id="PTHR31257:SF2">
    <property type="entry name" value="RICIN B-LIKE LECTIN EULS3"/>
    <property type="match status" value="1"/>
</dbReference>
<evidence type="ECO:0000256" key="1">
    <source>
        <dbReference type="SAM" id="MobiDB-lite"/>
    </source>
</evidence>
<dbReference type="InterPro" id="IPR040249">
    <property type="entry name" value="Ricin_B-like_lectin_EULS3-like"/>
</dbReference>
<dbReference type="STRING" id="4432.A0A1U7ZTS6"/>
<evidence type="ECO:0000313" key="3">
    <source>
        <dbReference type="RefSeq" id="XP_010257743.1"/>
    </source>
</evidence>
<dbReference type="KEGG" id="nnu:104597722"/>
<dbReference type="RefSeq" id="XP_010257743.1">
    <property type="nucleotide sequence ID" value="XM_010259441.2"/>
</dbReference>
<dbReference type="GO" id="GO:0090332">
    <property type="term" value="P:stomatal closure"/>
    <property type="evidence" value="ECO:0000318"/>
    <property type="project" value="GO_Central"/>
</dbReference>
<evidence type="ECO:0000313" key="2">
    <source>
        <dbReference type="Proteomes" id="UP000189703"/>
    </source>
</evidence>
<organism evidence="2 3">
    <name type="scientific">Nelumbo nucifera</name>
    <name type="common">Sacred lotus</name>
    <dbReference type="NCBI Taxonomy" id="4432"/>
    <lineage>
        <taxon>Eukaryota</taxon>
        <taxon>Viridiplantae</taxon>
        <taxon>Streptophyta</taxon>
        <taxon>Embryophyta</taxon>
        <taxon>Tracheophyta</taxon>
        <taxon>Spermatophyta</taxon>
        <taxon>Magnoliopsida</taxon>
        <taxon>Proteales</taxon>
        <taxon>Nelumbonaceae</taxon>
        <taxon>Nelumbo</taxon>
    </lineage>
</organism>
<dbReference type="GO" id="GO:0030246">
    <property type="term" value="F:carbohydrate binding"/>
    <property type="evidence" value="ECO:0000318"/>
    <property type="project" value="GO_Central"/>
</dbReference>
<reference evidence="3" key="1">
    <citation type="submission" date="2025-08" db="UniProtKB">
        <authorList>
            <consortium name="RefSeq"/>
        </authorList>
    </citation>
    <scope>IDENTIFICATION</scope>
</reference>
<dbReference type="SUPFAM" id="SSF50370">
    <property type="entry name" value="Ricin B-like lectins"/>
    <property type="match status" value="1"/>
</dbReference>
<dbReference type="AlphaFoldDB" id="A0A1U7ZTS6"/>
<proteinExistence type="predicted"/>
<gene>
    <name evidence="3" type="primary">LOC104597722</name>
</gene>
<name>A0A1U7ZTS6_NELNU</name>
<dbReference type="OMA" id="YGEHRPE"/>
<dbReference type="CDD" id="cd23431">
    <property type="entry name" value="beta-trefoil_Ricin_AtEULS3-like"/>
    <property type="match status" value="1"/>
</dbReference>
<dbReference type="InParanoid" id="A0A1U7ZTS6"/>